<dbReference type="Proteomes" id="UP000295192">
    <property type="component" value="Unassembled WGS sequence"/>
</dbReference>
<comment type="caution">
    <text evidence="3">The sequence shown here is derived from an EMBL/GenBank/DDBJ whole genome shotgun (WGS) entry which is preliminary data.</text>
</comment>
<feature type="compositionally biased region" description="Low complexity" evidence="1">
    <location>
        <begin position="275"/>
        <end position="294"/>
    </location>
</feature>
<evidence type="ECO:0000256" key="2">
    <source>
        <dbReference type="SAM" id="SignalP"/>
    </source>
</evidence>
<feature type="signal peptide" evidence="2">
    <location>
        <begin position="1"/>
        <end position="20"/>
    </location>
</feature>
<evidence type="ECO:0000256" key="1">
    <source>
        <dbReference type="SAM" id="MobiDB-lite"/>
    </source>
</evidence>
<dbReference type="STRING" id="7232.A0A484B079"/>
<evidence type="ECO:0000313" key="3">
    <source>
        <dbReference type="EMBL" id="TDG42093.1"/>
    </source>
</evidence>
<evidence type="ECO:0008006" key="5">
    <source>
        <dbReference type="Google" id="ProtNLM"/>
    </source>
</evidence>
<keyword evidence="2" id="KW-0732">Signal</keyword>
<keyword evidence="4" id="KW-1185">Reference proteome</keyword>
<dbReference type="OMA" id="VECATST"/>
<organism evidence="3 4">
    <name type="scientific">Drosophila navojoa</name>
    <name type="common">Fruit fly</name>
    <dbReference type="NCBI Taxonomy" id="7232"/>
    <lineage>
        <taxon>Eukaryota</taxon>
        <taxon>Metazoa</taxon>
        <taxon>Ecdysozoa</taxon>
        <taxon>Arthropoda</taxon>
        <taxon>Hexapoda</taxon>
        <taxon>Insecta</taxon>
        <taxon>Pterygota</taxon>
        <taxon>Neoptera</taxon>
        <taxon>Endopterygota</taxon>
        <taxon>Diptera</taxon>
        <taxon>Brachycera</taxon>
        <taxon>Muscomorpha</taxon>
        <taxon>Ephydroidea</taxon>
        <taxon>Drosophilidae</taxon>
        <taxon>Drosophila</taxon>
    </lineage>
</organism>
<name>A0A484B079_DRONA</name>
<accession>A0A484B079</accession>
<feature type="chain" id="PRO_5019733482" description="Zasp-like motif domain-containing protein" evidence="2">
    <location>
        <begin position="21"/>
        <end position="464"/>
    </location>
</feature>
<dbReference type="EMBL" id="LSRL02000269">
    <property type="protein sequence ID" value="TDG42093.1"/>
    <property type="molecule type" value="Genomic_DNA"/>
</dbReference>
<gene>
    <name evidence="3" type="ORF">AWZ03_011495</name>
</gene>
<feature type="region of interest" description="Disordered" evidence="1">
    <location>
        <begin position="356"/>
        <end position="376"/>
    </location>
</feature>
<dbReference type="OrthoDB" id="8019568at2759"/>
<evidence type="ECO:0000313" key="4">
    <source>
        <dbReference type="Proteomes" id="UP000295192"/>
    </source>
</evidence>
<sequence length="464" mass="52248">MPAIMYVLSVLLLLAAVCLQREVECATSTASPRTARIMQFLREPPPSFHANRRVGVGPGQGPRLRPNGDNLRPPTPWRPPMPPPVLAGQQLLRREFNGNWPYAGNGGNRFAHSKDAAPVLDVGKNQFYRPKEAPQFNYNVNQYTPNFKASPPHYNVNKEQPQKFPGYTPIKQYAIPMEASKYVANYAETPTKQPQQLAQAASGYAVYEDTDNVKNVAPFANNYQQTSQLSKEAESYLHFMSTNDYFLPRREPNYKQLDLERDQINYQQQRLVQQQQQQQHQQQQQQQQHQQQLLDSSVSSSYNKPLRVADLFYQQDPAPHSSTVVRGSYQAGQNAFVVKSDGNKSVKHILSTSLTPRTTQVPPASTYSHVRHGAQKTVTPEPVRFEFTEHDAIRGSASYTNAPHGQKYYYETHTAAPPPPQTPAVSVAPIPESVAPVKEEPKESAEYDNKVSLFLAHFSIFSSN</sequence>
<dbReference type="AlphaFoldDB" id="A0A484B079"/>
<reference evidence="3 4" key="1">
    <citation type="journal article" date="2019" name="J. Hered.">
        <title>An Improved Genome Assembly for Drosophila navojoa, the Basal Species in the mojavensis Cluster.</title>
        <authorList>
            <person name="Vanderlinde T."/>
            <person name="Dupim E.G."/>
            <person name="Nazario-Yepiz N.O."/>
            <person name="Carvalho A.B."/>
        </authorList>
    </citation>
    <scope>NUCLEOTIDE SEQUENCE [LARGE SCALE GENOMIC DNA]</scope>
    <source>
        <strain evidence="3">Navoj_Jal97</strain>
        <tissue evidence="3">Whole organism</tissue>
    </source>
</reference>
<feature type="region of interest" description="Disordered" evidence="1">
    <location>
        <begin position="275"/>
        <end position="297"/>
    </location>
</feature>
<proteinExistence type="predicted"/>
<feature type="compositionally biased region" description="Polar residues" evidence="1">
    <location>
        <begin position="356"/>
        <end position="368"/>
    </location>
</feature>
<protein>
    <recommendedName>
        <fullName evidence="5">Zasp-like motif domain-containing protein</fullName>
    </recommendedName>
</protein>
<feature type="region of interest" description="Disordered" evidence="1">
    <location>
        <begin position="48"/>
        <end position="81"/>
    </location>
</feature>